<accession>A0AAN6M6M0</accession>
<dbReference type="PROSITE" id="PS50297">
    <property type="entry name" value="ANK_REP_REGION"/>
    <property type="match status" value="2"/>
</dbReference>
<dbReference type="Gene3D" id="1.25.40.20">
    <property type="entry name" value="Ankyrin repeat-containing domain"/>
    <property type="match status" value="1"/>
</dbReference>
<sequence length="516" mass="55967">MDSLHCADYHVAWICLVADIELLPAQLMLDERHTPPPYNTHYEENTYLCGLINGHAVVVATCPQGETGNVNVGRLTGSLFKTFPNIRMAVLVDIGGGIARPWVVPFVRPPSFAGRETQLAQLDAHISSEGGRRLASYGLGGCGKTALALEAAYRTRERQPARAVLWVPAVSRESFEQAYREIGERLSIPGIADGKVDIKRLDERTVAEFLDMLAFLALAIVQAVAFITTNDVAFSDYISDYRSSEEEAMTLLGEEFEDQGRYRDAKNPVATTWYISFRQIQKENKLAADYLSFMACIANTDIPASLLLPSGSRVAQTKAIGTLKATLRAEKGADVNAQGGKYGNALQTASAEGEQEIIRLLLEKGADVNAQGGYYSNALQAASWRGHQEIVRVLLEMGAEVNAQGGEYGSAFQAASRAGHKSIVAILSTAGSVVNAEDAQEDNSPRTFLTDSLQDAVRTASKEQSIFKALWQHVIPCSTMLWPALVLAITGGVILGLVRSRRIPFLVSEAVRCSGI</sequence>
<dbReference type="Gene3D" id="3.40.50.300">
    <property type="entry name" value="P-loop containing nucleotide triphosphate hydrolases"/>
    <property type="match status" value="1"/>
</dbReference>
<gene>
    <name evidence="3" type="ORF">GRF29_8g2378422</name>
</gene>
<dbReference type="GO" id="GO:0003824">
    <property type="term" value="F:catalytic activity"/>
    <property type="evidence" value="ECO:0007669"/>
    <property type="project" value="InterPro"/>
</dbReference>
<keyword evidence="2" id="KW-0812">Transmembrane</keyword>
<dbReference type="SUPFAM" id="SSF52540">
    <property type="entry name" value="P-loop containing nucleoside triphosphate hydrolases"/>
    <property type="match status" value="1"/>
</dbReference>
<feature type="repeat" description="ANK" evidence="1">
    <location>
        <begin position="374"/>
        <end position="406"/>
    </location>
</feature>
<keyword evidence="1" id="KW-0040">ANK repeat</keyword>
<keyword evidence="4" id="KW-1185">Reference proteome</keyword>
<dbReference type="InterPro" id="IPR035994">
    <property type="entry name" value="Nucleoside_phosphorylase_sf"/>
</dbReference>
<dbReference type="AlphaFoldDB" id="A0AAN6M6M0"/>
<keyword evidence="2" id="KW-0472">Membrane</keyword>
<dbReference type="EMBL" id="WVTA01000002">
    <property type="protein sequence ID" value="KAK3216150.1"/>
    <property type="molecule type" value="Genomic_DNA"/>
</dbReference>
<dbReference type="Proteomes" id="UP001280581">
    <property type="component" value="Unassembled WGS sequence"/>
</dbReference>
<evidence type="ECO:0000256" key="1">
    <source>
        <dbReference type="PROSITE-ProRule" id="PRU00023"/>
    </source>
</evidence>
<name>A0AAN6M6M0_9PLEO</name>
<evidence type="ECO:0000313" key="4">
    <source>
        <dbReference type="Proteomes" id="UP001280581"/>
    </source>
</evidence>
<feature type="transmembrane region" description="Helical" evidence="2">
    <location>
        <begin position="480"/>
        <end position="498"/>
    </location>
</feature>
<evidence type="ECO:0000313" key="3">
    <source>
        <dbReference type="EMBL" id="KAK3216150.1"/>
    </source>
</evidence>
<dbReference type="PANTHER" id="PTHR46082">
    <property type="entry name" value="ATP/GTP-BINDING PROTEIN-RELATED"/>
    <property type="match status" value="1"/>
</dbReference>
<keyword evidence="2" id="KW-1133">Transmembrane helix</keyword>
<dbReference type="Gene3D" id="3.40.50.1580">
    <property type="entry name" value="Nucleoside phosphorylase domain"/>
    <property type="match status" value="1"/>
</dbReference>
<dbReference type="InterPro" id="IPR036770">
    <property type="entry name" value="Ankyrin_rpt-contain_sf"/>
</dbReference>
<reference evidence="3 4" key="1">
    <citation type="submission" date="2021-02" db="EMBL/GenBank/DDBJ databases">
        <title>Genome assembly of Pseudopithomyces chartarum.</title>
        <authorList>
            <person name="Jauregui R."/>
            <person name="Singh J."/>
            <person name="Voisey C."/>
        </authorList>
    </citation>
    <scope>NUCLEOTIDE SEQUENCE [LARGE SCALE GENOMIC DNA]</scope>
    <source>
        <strain evidence="3 4">AGR01</strain>
    </source>
</reference>
<dbReference type="PROSITE" id="PS50088">
    <property type="entry name" value="ANK_REPEAT"/>
    <property type="match status" value="2"/>
</dbReference>
<dbReference type="GO" id="GO:0009116">
    <property type="term" value="P:nucleoside metabolic process"/>
    <property type="evidence" value="ECO:0007669"/>
    <property type="project" value="InterPro"/>
</dbReference>
<dbReference type="InterPro" id="IPR002110">
    <property type="entry name" value="Ankyrin_rpt"/>
</dbReference>
<comment type="caution">
    <text evidence="3">The sequence shown here is derived from an EMBL/GenBank/DDBJ whole genome shotgun (WGS) entry which is preliminary data.</text>
</comment>
<dbReference type="PANTHER" id="PTHR46082:SF10">
    <property type="entry name" value="NB-ARC DOMAIN-CONTAINING PROTEIN"/>
    <property type="match status" value="1"/>
</dbReference>
<dbReference type="SUPFAM" id="SSF48403">
    <property type="entry name" value="Ankyrin repeat"/>
    <property type="match status" value="1"/>
</dbReference>
<evidence type="ECO:0000256" key="2">
    <source>
        <dbReference type="SAM" id="Phobius"/>
    </source>
</evidence>
<proteinExistence type="predicted"/>
<feature type="repeat" description="ANK" evidence="1">
    <location>
        <begin position="341"/>
        <end position="373"/>
    </location>
</feature>
<dbReference type="Pfam" id="PF12796">
    <property type="entry name" value="Ank_2"/>
    <property type="match status" value="1"/>
</dbReference>
<dbReference type="InterPro" id="IPR053137">
    <property type="entry name" value="NLR-like"/>
</dbReference>
<dbReference type="SMART" id="SM00248">
    <property type="entry name" value="ANK"/>
    <property type="match status" value="3"/>
</dbReference>
<protein>
    <submittedName>
        <fullName evidence="3">Uncharacterized protein</fullName>
    </submittedName>
</protein>
<organism evidence="3 4">
    <name type="scientific">Pseudopithomyces chartarum</name>
    <dbReference type="NCBI Taxonomy" id="1892770"/>
    <lineage>
        <taxon>Eukaryota</taxon>
        <taxon>Fungi</taxon>
        <taxon>Dikarya</taxon>
        <taxon>Ascomycota</taxon>
        <taxon>Pezizomycotina</taxon>
        <taxon>Dothideomycetes</taxon>
        <taxon>Pleosporomycetidae</taxon>
        <taxon>Pleosporales</taxon>
        <taxon>Massarineae</taxon>
        <taxon>Didymosphaeriaceae</taxon>
        <taxon>Pseudopithomyces</taxon>
    </lineage>
</organism>
<dbReference type="InterPro" id="IPR027417">
    <property type="entry name" value="P-loop_NTPase"/>
</dbReference>